<dbReference type="PROSITE" id="PS01036">
    <property type="entry name" value="HSP70_3"/>
    <property type="match status" value="1"/>
</dbReference>
<evidence type="ECO:0000256" key="14">
    <source>
        <dbReference type="ARBA" id="ARBA00069311"/>
    </source>
</evidence>
<proteinExistence type="inferred from homology"/>
<dbReference type="SUPFAM" id="SSF53067">
    <property type="entry name" value="Actin-like ATPase domain"/>
    <property type="match status" value="2"/>
</dbReference>
<dbReference type="PRINTS" id="PR00301">
    <property type="entry name" value="HEATSHOCK70"/>
</dbReference>
<dbReference type="Gene3D" id="3.30.30.30">
    <property type="match status" value="1"/>
</dbReference>
<dbReference type="FunFam" id="3.30.30.30:FF:000001">
    <property type="entry name" value="heat shock 70 kDa protein-like"/>
    <property type="match status" value="1"/>
</dbReference>
<evidence type="ECO:0000256" key="8">
    <source>
        <dbReference type="ARBA" id="ARBA00022801"/>
    </source>
</evidence>
<dbReference type="EMBL" id="MU863899">
    <property type="protein sequence ID" value="KAK4202222.1"/>
    <property type="molecule type" value="Genomic_DNA"/>
</dbReference>
<dbReference type="Proteomes" id="UP001303160">
    <property type="component" value="Unassembled WGS sequence"/>
</dbReference>
<dbReference type="InterPro" id="IPR029047">
    <property type="entry name" value="HSP70_peptide-bd_sf"/>
</dbReference>
<comment type="function">
    <text evidence="1">Probably plays a role in facilitating the assembly of multimeric protein complexes inside the ER. Is required for secretory polypeptide translocation. May physically associate with SEC63 protein in the endoplasmic reticulum and this interaction may be regulated by ATP hydrolysis.</text>
</comment>
<sequence>MFLRRTRRKVPLKPPHLCPPPTKSSRFYRKLPLYLTLTCLFLALFICPLALLPVASAQDHPNEEHLCGTNKANEQTTDGPIIGIDLGTTYSCVGVLKDGKLEIIANDQGSRITPSYVAWTKDGERLVGEGAKNQFASNPRNTVFDIKRLIGRSFSDKGVQDDIQHMPFTVSKSRKTGGPVVEVDVNGKGDMKSFSPEEISAMVLGKMKETAEAYLGEPVKQAVVTVPAYFNDKQRQATKDAGLIAGLDILRVVNEPTAAALAYGIDKIDDEERTILVYDLGGGTFDVSLLSVESGVFEVLATSGNTRLGGEDFDNKVIAHLASQFSKANDGVDVTGDVKAMGKLKREAEKAKRTLSSQMSARVEIDGLHKGVDFEYTLTRAKFEELNMAMFKKTLRPVEQVLKDAKVDKRDVTDIVMVGGSTRIPKIRELVEGYFGKKVKQGVNPDEAVAHGAALQAGILAGDQIMANIGLLDISPLTLGIETTGGVMTKLIPRNTMIPTKKSQIFSTAADNQPTVQIKVYEGERALVKDNNLLGKFELTGIPPAPRGVPQIEVSFAIDVNGILEVTAHDKGTGKQETIKINNDKGRLSVEEIERMIFEAEEYAEKDKEVRERIEARNGLENYAFSLKNQVSDEQGMGGKIDGDDKDTIMDAVGEVMSWLDENAATATAEDFEEQKEKLSNVAHPITSKLYAGSSGGSAGNDDEPDVHDEL</sequence>
<comment type="catalytic activity">
    <reaction evidence="13">
        <text>ATP + H2O = ADP + phosphate + H(+)</text>
        <dbReference type="Rhea" id="RHEA:13065"/>
        <dbReference type="ChEBI" id="CHEBI:15377"/>
        <dbReference type="ChEBI" id="CHEBI:15378"/>
        <dbReference type="ChEBI" id="CHEBI:30616"/>
        <dbReference type="ChEBI" id="CHEBI:43474"/>
        <dbReference type="ChEBI" id="CHEBI:456216"/>
        <dbReference type="EC" id="3.6.4.10"/>
    </reaction>
</comment>
<dbReference type="FunFam" id="1.20.1270.10:FF:000009">
    <property type="entry name" value="DnaK-type molecular chaperone BiP"/>
    <property type="match status" value="1"/>
</dbReference>
<comment type="caution">
    <text evidence="17">The sequence shown here is derived from an EMBL/GenBank/DDBJ whole genome shotgun (WGS) entry which is preliminary data.</text>
</comment>
<dbReference type="GO" id="GO:0005524">
    <property type="term" value="F:ATP binding"/>
    <property type="evidence" value="ECO:0007669"/>
    <property type="project" value="UniProtKB-KW"/>
</dbReference>
<evidence type="ECO:0000256" key="12">
    <source>
        <dbReference type="ARBA" id="ARBA00031728"/>
    </source>
</evidence>
<evidence type="ECO:0000256" key="7">
    <source>
        <dbReference type="ARBA" id="ARBA00022741"/>
    </source>
</evidence>
<dbReference type="SUPFAM" id="SSF100934">
    <property type="entry name" value="Heat shock protein 70kD (HSP70), C-terminal subdomain"/>
    <property type="match status" value="1"/>
</dbReference>
<reference evidence="17" key="1">
    <citation type="journal article" date="2023" name="Mol. Phylogenet. Evol.">
        <title>Genome-scale phylogeny and comparative genomics of the fungal order Sordariales.</title>
        <authorList>
            <person name="Hensen N."/>
            <person name="Bonometti L."/>
            <person name="Westerberg I."/>
            <person name="Brannstrom I.O."/>
            <person name="Guillou S."/>
            <person name="Cros-Aarteil S."/>
            <person name="Calhoun S."/>
            <person name="Haridas S."/>
            <person name="Kuo A."/>
            <person name="Mondo S."/>
            <person name="Pangilinan J."/>
            <person name="Riley R."/>
            <person name="LaButti K."/>
            <person name="Andreopoulos B."/>
            <person name="Lipzen A."/>
            <person name="Chen C."/>
            <person name="Yan M."/>
            <person name="Daum C."/>
            <person name="Ng V."/>
            <person name="Clum A."/>
            <person name="Steindorff A."/>
            <person name="Ohm R.A."/>
            <person name="Martin F."/>
            <person name="Silar P."/>
            <person name="Natvig D.O."/>
            <person name="Lalanne C."/>
            <person name="Gautier V."/>
            <person name="Ament-Velasquez S.L."/>
            <person name="Kruys A."/>
            <person name="Hutchinson M.I."/>
            <person name="Powell A.J."/>
            <person name="Barry K."/>
            <person name="Miller A.N."/>
            <person name="Grigoriev I.V."/>
            <person name="Debuchy R."/>
            <person name="Gladieux P."/>
            <person name="Hiltunen Thoren M."/>
            <person name="Johannesson H."/>
        </authorList>
    </citation>
    <scope>NUCLEOTIDE SEQUENCE</scope>
    <source>
        <strain evidence="17">CBS 315.58</strain>
    </source>
</reference>
<dbReference type="InterPro" id="IPR042050">
    <property type="entry name" value="BIP_NBD"/>
</dbReference>
<dbReference type="NCBIfam" id="NF001413">
    <property type="entry name" value="PRK00290.1"/>
    <property type="match status" value="1"/>
</dbReference>
<dbReference type="GO" id="GO:0005788">
    <property type="term" value="C:endoplasmic reticulum lumen"/>
    <property type="evidence" value="ECO:0007669"/>
    <property type="project" value="UniProtKB-SubCell"/>
</dbReference>
<evidence type="ECO:0000313" key="18">
    <source>
        <dbReference type="Proteomes" id="UP001303160"/>
    </source>
</evidence>
<comment type="subcellular location">
    <subcellularLocation>
        <location evidence="2">Endoplasmic reticulum lumen</location>
    </subcellularLocation>
</comment>
<dbReference type="PROSITE" id="PS00329">
    <property type="entry name" value="HSP70_2"/>
    <property type="match status" value="1"/>
</dbReference>
<comment type="similarity">
    <text evidence="3 15">Belongs to the heat shock protein 70 family.</text>
</comment>
<dbReference type="InterPro" id="IPR013126">
    <property type="entry name" value="Hsp_70_fam"/>
</dbReference>
<evidence type="ECO:0000256" key="5">
    <source>
        <dbReference type="ARBA" id="ARBA00019933"/>
    </source>
</evidence>
<dbReference type="FunFam" id="3.90.640.10:FF:000002">
    <property type="entry name" value="Heat shock 70 kDa"/>
    <property type="match status" value="1"/>
</dbReference>
<evidence type="ECO:0000256" key="13">
    <source>
        <dbReference type="ARBA" id="ARBA00048056"/>
    </source>
</evidence>
<dbReference type="InterPro" id="IPR043129">
    <property type="entry name" value="ATPase_NBD"/>
</dbReference>
<keyword evidence="9" id="KW-0256">Endoplasmic reticulum</keyword>
<dbReference type="EC" id="3.6.4.10" evidence="4"/>
<feature type="compositionally biased region" description="Acidic residues" evidence="16">
    <location>
        <begin position="701"/>
        <end position="711"/>
    </location>
</feature>
<evidence type="ECO:0000313" key="17">
    <source>
        <dbReference type="EMBL" id="KAK4202222.1"/>
    </source>
</evidence>
<dbReference type="GO" id="GO:0016787">
    <property type="term" value="F:hydrolase activity"/>
    <property type="evidence" value="ECO:0007669"/>
    <property type="project" value="UniProtKB-KW"/>
</dbReference>
<dbReference type="AlphaFoldDB" id="A0AAN7AXL5"/>
<gene>
    <name evidence="17" type="ORF">QBC40DRAFT_276771</name>
</gene>
<keyword evidence="6" id="KW-0732">Signal</keyword>
<evidence type="ECO:0000256" key="3">
    <source>
        <dbReference type="ARBA" id="ARBA00007381"/>
    </source>
</evidence>
<dbReference type="Pfam" id="PF00012">
    <property type="entry name" value="HSP70"/>
    <property type="match status" value="1"/>
</dbReference>
<feature type="region of interest" description="Disordered" evidence="16">
    <location>
        <begin position="689"/>
        <end position="711"/>
    </location>
</feature>
<dbReference type="SUPFAM" id="SSF100920">
    <property type="entry name" value="Heat shock protein 70kD (HSP70), peptide-binding domain"/>
    <property type="match status" value="1"/>
</dbReference>
<evidence type="ECO:0000256" key="6">
    <source>
        <dbReference type="ARBA" id="ARBA00022729"/>
    </source>
</evidence>
<organism evidence="17 18">
    <name type="scientific">Triangularia verruculosa</name>
    <dbReference type="NCBI Taxonomy" id="2587418"/>
    <lineage>
        <taxon>Eukaryota</taxon>
        <taxon>Fungi</taxon>
        <taxon>Dikarya</taxon>
        <taxon>Ascomycota</taxon>
        <taxon>Pezizomycotina</taxon>
        <taxon>Sordariomycetes</taxon>
        <taxon>Sordariomycetidae</taxon>
        <taxon>Sordariales</taxon>
        <taxon>Podosporaceae</taxon>
        <taxon>Triangularia</taxon>
    </lineage>
</organism>
<name>A0AAN7AXL5_9PEZI</name>
<accession>A0AAN7AXL5</accession>
<keyword evidence="8" id="KW-0378">Hydrolase</keyword>
<dbReference type="InterPro" id="IPR018181">
    <property type="entry name" value="Heat_shock_70_CS"/>
</dbReference>
<dbReference type="FunFam" id="2.60.34.10:FF:000002">
    <property type="entry name" value="Heat shock 70 kDa"/>
    <property type="match status" value="1"/>
</dbReference>
<evidence type="ECO:0000256" key="1">
    <source>
        <dbReference type="ARBA" id="ARBA00002226"/>
    </source>
</evidence>
<evidence type="ECO:0000256" key="16">
    <source>
        <dbReference type="SAM" id="MobiDB-lite"/>
    </source>
</evidence>
<evidence type="ECO:0000256" key="10">
    <source>
        <dbReference type="ARBA" id="ARBA00022840"/>
    </source>
</evidence>
<dbReference type="CDD" id="cd10241">
    <property type="entry name" value="ASKHA_NBD_HSP70_BiP"/>
    <property type="match status" value="1"/>
</dbReference>
<protein>
    <recommendedName>
        <fullName evidence="14">Endoplasmic reticulum chaperone BIP</fullName>
        <ecNumber evidence="4">3.6.4.10</ecNumber>
    </recommendedName>
    <alternativeName>
        <fullName evidence="5">Endoplasmic reticulum chaperone BiP</fullName>
    </alternativeName>
    <alternativeName>
        <fullName evidence="12">Immunoglobulin heavy chain-binding protein homolog</fullName>
    </alternativeName>
</protein>
<keyword evidence="18" id="KW-1185">Reference proteome</keyword>
<dbReference type="Gene3D" id="3.90.640.10">
    <property type="entry name" value="Actin, Chain A, domain 4"/>
    <property type="match status" value="1"/>
</dbReference>
<keyword evidence="10 15" id="KW-0067">ATP-binding</keyword>
<dbReference type="PANTHER" id="PTHR19375">
    <property type="entry name" value="HEAT SHOCK PROTEIN 70KDA"/>
    <property type="match status" value="1"/>
</dbReference>
<reference evidence="17" key="2">
    <citation type="submission" date="2023-05" db="EMBL/GenBank/DDBJ databases">
        <authorList>
            <consortium name="Lawrence Berkeley National Laboratory"/>
            <person name="Steindorff A."/>
            <person name="Hensen N."/>
            <person name="Bonometti L."/>
            <person name="Westerberg I."/>
            <person name="Brannstrom I.O."/>
            <person name="Guillou S."/>
            <person name="Cros-Aarteil S."/>
            <person name="Calhoun S."/>
            <person name="Haridas S."/>
            <person name="Kuo A."/>
            <person name="Mondo S."/>
            <person name="Pangilinan J."/>
            <person name="Riley R."/>
            <person name="Labutti K."/>
            <person name="Andreopoulos B."/>
            <person name="Lipzen A."/>
            <person name="Chen C."/>
            <person name="Yanf M."/>
            <person name="Daum C."/>
            <person name="Ng V."/>
            <person name="Clum A."/>
            <person name="Ohm R."/>
            <person name="Martin F."/>
            <person name="Silar P."/>
            <person name="Natvig D."/>
            <person name="Lalanne C."/>
            <person name="Gautier V."/>
            <person name="Ament-Velasquez S.L."/>
            <person name="Kruys A."/>
            <person name="Hutchinson M.I."/>
            <person name="Powell A.J."/>
            <person name="Barry K."/>
            <person name="Miller A.N."/>
            <person name="Grigoriev I.V."/>
            <person name="Debuchy R."/>
            <person name="Gladieux P."/>
            <person name="Thoren M.H."/>
            <person name="Johannesson H."/>
        </authorList>
    </citation>
    <scope>NUCLEOTIDE SEQUENCE</scope>
    <source>
        <strain evidence="17">CBS 315.58</strain>
    </source>
</reference>
<evidence type="ECO:0000256" key="15">
    <source>
        <dbReference type="RuleBase" id="RU003322"/>
    </source>
</evidence>
<dbReference type="InterPro" id="IPR029048">
    <property type="entry name" value="HSP70_C_sf"/>
</dbReference>
<keyword evidence="11 17" id="KW-0346">Stress response</keyword>
<dbReference type="FunFam" id="3.30.420.40:FF:000026">
    <property type="entry name" value="Heat shock protein 70"/>
    <property type="match status" value="1"/>
</dbReference>
<evidence type="ECO:0000256" key="2">
    <source>
        <dbReference type="ARBA" id="ARBA00004319"/>
    </source>
</evidence>
<dbReference type="Gene3D" id="2.60.34.10">
    <property type="entry name" value="Substrate Binding Domain Of DNAk, Chain A, domain 1"/>
    <property type="match status" value="1"/>
</dbReference>
<dbReference type="Gene3D" id="3.30.420.40">
    <property type="match status" value="2"/>
</dbReference>
<dbReference type="GO" id="GO:0140662">
    <property type="term" value="F:ATP-dependent protein folding chaperone"/>
    <property type="evidence" value="ECO:0007669"/>
    <property type="project" value="InterPro"/>
</dbReference>
<evidence type="ECO:0000256" key="4">
    <source>
        <dbReference type="ARBA" id="ARBA00012554"/>
    </source>
</evidence>
<evidence type="ECO:0000256" key="9">
    <source>
        <dbReference type="ARBA" id="ARBA00022824"/>
    </source>
</evidence>
<dbReference type="PROSITE" id="PS00297">
    <property type="entry name" value="HSP70_1"/>
    <property type="match status" value="1"/>
</dbReference>
<dbReference type="Gene3D" id="1.20.1270.10">
    <property type="match status" value="1"/>
</dbReference>
<keyword evidence="7 15" id="KW-0547">Nucleotide-binding</keyword>
<evidence type="ECO:0000256" key="11">
    <source>
        <dbReference type="ARBA" id="ARBA00023016"/>
    </source>
</evidence>